<name>H5WWN4_9PSEU</name>
<dbReference type="HOGENOM" id="CLU_557577_0_0_11"/>
<dbReference type="Proteomes" id="UP000004926">
    <property type="component" value="Chromosome"/>
</dbReference>
<dbReference type="OrthoDB" id="4675400at2"/>
<dbReference type="RefSeq" id="WP_009155029.1">
    <property type="nucleotide sequence ID" value="NZ_CM001439.1"/>
</dbReference>
<evidence type="ECO:0000313" key="1">
    <source>
        <dbReference type="EMBL" id="EHR51647.1"/>
    </source>
</evidence>
<dbReference type="eggNOG" id="ENOG5033H0J">
    <property type="taxonomic scope" value="Bacteria"/>
</dbReference>
<gene>
    <name evidence="1" type="ORF">SacmaDRAFT_3427</name>
</gene>
<dbReference type="STRING" id="882083.SacmaDRAFT_3427"/>
<proteinExistence type="predicted"/>
<organism evidence="1 2">
    <name type="scientific">Saccharomonospora marina XMU15</name>
    <dbReference type="NCBI Taxonomy" id="882083"/>
    <lineage>
        <taxon>Bacteria</taxon>
        <taxon>Bacillati</taxon>
        <taxon>Actinomycetota</taxon>
        <taxon>Actinomycetes</taxon>
        <taxon>Pseudonocardiales</taxon>
        <taxon>Pseudonocardiaceae</taxon>
        <taxon>Saccharomonospora</taxon>
    </lineage>
</organism>
<accession>H5WWN4</accession>
<sequence length="498" mass="54694">MPMRVEGPAWSEPGLDRNGGRYPLGVEAPVMAMVDRLVPGASTLTRFVRYYSLYWALAEFAERRGLDTPQCRTMVRRAEVALGLVSVVLGEDPPAHGADHVRKQLGKGNVESLAELGPGAYSPRQWGFWSQYNGPSVVLGTVKLDAEALRRGRHPLPVDIRQMYRPLLELVEHRPVALDEVSGFASLAVQSANTADIDALRGLFTATRAGSHVPGEWLGNDRTRRATMRILARSVQLRAADGWVDAMRSAVAFGDALSSDPVLSNEERALAWRGLLLRHFSVGAWRKLWAQLVDHVQSGAGSATKDDLYAWIAQDLSDVSVQQFVHGLPAQVDAHGQPLAAETEVRDGRSEVEADLAVLLIGSRRLKSLSGRAREAFQGHSGGRGQYLDPRWIDYQHREHEGRSLADFARALVDDMLAQSTRVAQRKLKVDANGRMRLFAKLHERNGRYFATQREGAGNVGLRIEQLGTMATQLGLFDVSGARPVVTDAATQLLDLPA</sequence>
<dbReference type="AlphaFoldDB" id="H5WWN4"/>
<dbReference type="EMBL" id="CM001439">
    <property type="protein sequence ID" value="EHR51647.1"/>
    <property type="molecule type" value="Genomic_DNA"/>
</dbReference>
<evidence type="ECO:0000313" key="2">
    <source>
        <dbReference type="Proteomes" id="UP000004926"/>
    </source>
</evidence>
<reference evidence="1 2" key="1">
    <citation type="journal article" date="2012" name="Stand. Genomic Sci.">
        <title>Genome sequence of the ocean sediment bacterium Saccharomonospora marina type strain (XMU15(T)).</title>
        <authorList>
            <person name="Klenk H.P."/>
            <person name="Lu M."/>
            <person name="Lucas S."/>
            <person name="Lapidus A."/>
            <person name="Copeland A."/>
            <person name="Pitluck S."/>
            <person name="Goodwin L.A."/>
            <person name="Han C."/>
            <person name="Tapia R."/>
            <person name="Brambilla E.M."/>
            <person name="Potter G."/>
            <person name="Land M."/>
            <person name="Ivanova N."/>
            <person name="Rohde M."/>
            <person name="Goker M."/>
            <person name="Detter J.C."/>
            <person name="Li W.J."/>
            <person name="Kyrpides N.C."/>
            <person name="Woyke T."/>
        </authorList>
    </citation>
    <scope>NUCLEOTIDE SEQUENCE [LARGE SCALE GENOMIC DNA]</scope>
    <source>
        <strain evidence="1 2">XMU15</strain>
    </source>
</reference>
<protein>
    <submittedName>
        <fullName evidence="1">Uncharacterized protein</fullName>
    </submittedName>
</protein>
<keyword evidence="2" id="KW-1185">Reference proteome</keyword>